<dbReference type="PROSITE" id="PS50071">
    <property type="entry name" value="HOMEOBOX_2"/>
    <property type="match status" value="1"/>
</dbReference>
<keyword evidence="9" id="KW-1185">Reference proteome</keyword>
<feature type="DNA-binding region" description="Homeobox" evidence="4">
    <location>
        <begin position="290"/>
        <end position="349"/>
    </location>
</feature>
<dbReference type="Gene3D" id="1.10.10.60">
    <property type="entry name" value="Homeodomain-like"/>
    <property type="match status" value="1"/>
</dbReference>
<evidence type="ECO:0000256" key="5">
    <source>
        <dbReference type="RuleBase" id="RU000682"/>
    </source>
</evidence>
<proteinExistence type="predicted"/>
<evidence type="ECO:0000256" key="4">
    <source>
        <dbReference type="PROSITE-ProRule" id="PRU00108"/>
    </source>
</evidence>
<dbReference type="Proteomes" id="UP000305067">
    <property type="component" value="Unassembled WGS sequence"/>
</dbReference>
<comment type="subcellular location">
    <subcellularLocation>
        <location evidence="4 5">Nucleus</location>
    </subcellularLocation>
</comment>
<dbReference type="InterPro" id="IPR052631">
    <property type="entry name" value="Paired_homeobox_Bicoid"/>
</dbReference>
<evidence type="ECO:0000313" key="9">
    <source>
        <dbReference type="Proteomes" id="UP000305067"/>
    </source>
</evidence>
<dbReference type="GO" id="GO:0000981">
    <property type="term" value="F:DNA-binding transcription factor activity, RNA polymerase II-specific"/>
    <property type="evidence" value="ECO:0007669"/>
    <property type="project" value="InterPro"/>
</dbReference>
<feature type="domain" description="Homeobox" evidence="7">
    <location>
        <begin position="288"/>
        <end position="348"/>
    </location>
</feature>
<feature type="compositionally biased region" description="Polar residues" evidence="6">
    <location>
        <begin position="392"/>
        <end position="404"/>
    </location>
</feature>
<evidence type="ECO:0000256" key="3">
    <source>
        <dbReference type="ARBA" id="ARBA00023242"/>
    </source>
</evidence>
<feature type="region of interest" description="Disordered" evidence="6">
    <location>
        <begin position="200"/>
        <end position="281"/>
    </location>
</feature>
<evidence type="ECO:0000256" key="6">
    <source>
        <dbReference type="SAM" id="MobiDB-lite"/>
    </source>
</evidence>
<evidence type="ECO:0000256" key="1">
    <source>
        <dbReference type="ARBA" id="ARBA00023125"/>
    </source>
</evidence>
<keyword evidence="1 4" id="KW-0238">DNA-binding</keyword>
<feature type="region of interest" description="Disordered" evidence="6">
    <location>
        <begin position="347"/>
        <end position="411"/>
    </location>
</feature>
<gene>
    <name evidence="8" type="ORF">BDV98DRAFT_592151</name>
</gene>
<evidence type="ECO:0000256" key="2">
    <source>
        <dbReference type="ARBA" id="ARBA00023155"/>
    </source>
</evidence>
<reference evidence="8 9" key="1">
    <citation type="journal article" date="2019" name="Nat. Ecol. Evol.">
        <title>Megaphylogeny resolves global patterns of mushroom evolution.</title>
        <authorList>
            <person name="Varga T."/>
            <person name="Krizsan K."/>
            <person name="Foldi C."/>
            <person name="Dima B."/>
            <person name="Sanchez-Garcia M."/>
            <person name="Sanchez-Ramirez S."/>
            <person name="Szollosi G.J."/>
            <person name="Szarkandi J.G."/>
            <person name="Papp V."/>
            <person name="Albert L."/>
            <person name="Andreopoulos W."/>
            <person name="Angelini C."/>
            <person name="Antonin V."/>
            <person name="Barry K.W."/>
            <person name="Bougher N.L."/>
            <person name="Buchanan P."/>
            <person name="Buyck B."/>
            <person name="Bense V."/>
            <person name="Catcheside P."/>
            <person name="Chovatia M."/>
            <person name="Cooper J."/>
            <person name="Damon W."/>
            <person name="Desjardin D."/>
            <person name="Finy P."/>
            <person name="Geml J."/>
            <person name="Haridas S."/>
            <person name="Hughes K."/>
            <person name="Justo A."/>
            <person name="Karasinski D."/>
            <person name="Kautmanova I."/>
            <person name="Kiss B."/>
            <person name="Kocsube S."/>
            <person name="Kotiranta H."/>
            <person name="LaButti K.M."/>
            <person name="Lechner B.E."/>
            <person name="Liimatainen K."/>
            <person name="Lipzen A."/>
            <person name="Lukacs Z."/>
            <person name="Mihaltcheva S."/>
            <person name="Morgado L.N."/>
            <person name="Niskanen T."/>
            <person name="Noordeloos M.E."/>
            <person name="Ohm R.A."/>
            <person name="Ortiz-Santana B."/>
            <person name="Ovrebo C."/>
            <person name="Racz N."/>
            <person name="Riley R."/>
            <person name="Savchenko A."/>
            <person name="Shiryaev A."/>
            <person name="Soop K."/>
            <person name="Spirin V."/>
            <person name="Szebenyi C."/>
            <person name="Tomsovsky M."/>
            <person name="Tulloss R.E."/>
            <person name="Uehling J."/>
            <person name="Grigoriev I.V."/>
            <person name="Vagvolgyi C."/>
            <person name="Papp T."/>
            <person name="Martin F.M."/>
            <person name="Miettinen O."/>
            <person name="Hibbett D.S."/>
            <person name="Nagy L.G."/>
        </authorList>
    </citation>
    <scope>NUCLEOTIDE SEQUENCE [LARGE SCALE GENOMIC DNA]</scope>
    <source>
        <strain evidence="8 9">CBS 309.79</strain>
    </source>
</reference>
<feature type="compositionally biased region" description="Polar residues" evidence="6">
    <location>
        <begin position="1"/>
        <end position="14"/>
    </location>
</feature>
<dbReference type="InterPro" id="IPR009057">
    <property type="entry name" value="Homeodomain-like_sf"/>
</dbReference>
<feature type="region of interest" description="Disordered" evidence="6">
    <location>
        <begin position="1"/>
        <end position="29"/>
    </location>
</feature>
<dbReference type="PANTHER" id="PTHR46255:SF3">
    <property type="entry name" value="HOMEOBOX DOMAIN-CONTAINING PROTEIN"/>
    <property type="match status" value="1"/>
</dbReference>
<dbReference type="SMART" id="SM00389">
    <property type="entry name" value="HOX"/>
    <property type="match status" value="1"/>
</dbReference>
<dbReference type="GO" id="GO:0005634">
    <property type="term" value="C:nucleus"/>
    <property type="evidence" value="ECO:0007669"/>
    <property type="project" value="UniProtKB-SubCell"/>
</dbReference>
<evidence type="ECO:0000259" key="7">
    <source>
        <dbReference type="PROSITE" id="PS50071"/>
    </source>
</evidence>
<keyword evidence="2 4" id="KW-0371">Homeobox</keyword>
<dbReference type="InterPro" id="IPR017970">
    <property type="entry name" value="Homeobox_CS"/>
</dbReference>
<dbReference type="PROSITE" id="PS00027">
    <property type="entry name" value="HOMEOBOX_1"/>
    <property type="match status" value="1"/>
</dbReference>
<dbReference type="STRING" id="1884261.A0A5C3QKC0"/>
<dbReference type="CDD" id="cd00086">
    <property type="entry name" value="homeodomain"/>
    <property type="match status" value="1"/>
</dbReference>
<keyword evidence="3 4" id="KW-0539">Nucleus</keyword>
<dbReference type="SUPFAM" id="SSF46689">
    <property type="entry name" value="Homeodomain-like"/>
    <property type="match status" value="1"/>
</dbReference>
<dbReference type="PANTHER" id="PTHR46255">
    <property type="entry name" value="SHORT STATURE HOMEOBOX"/>
    <property type="match status" value="1"/>
</dbReference>
<dbReference type="EMBL" id="ML178822">
    <property type="protein sequence ID" value="TFL02465.1"/>
    <property type="molecule type" value="Genomic_DNA"/>
</dbReference>
<name>A0A5C3QKC0_9AGAR</name>
<feature type="compositionally biased region" description="Polar residues" evidence="6">
    <location>
        <begin position="347"/>
        <end position="357"/>
    </location>
</feature>
<sequence length="411" mass="45290">MSAARSNEYYNSYHGSRRSPQAGELQTGGFFQSDSGGQNIVLPPITTVFPTSLFSAGAYGGVHYSQPRATAGSPGRNYDTNPMVYTSYPSSISSTNYHYDQDYSAYSQYNTHTTPRSMANHSFDSSRRHGTTPASSLAIAVEDRGWPESFANASHGGGGAVYSPMASYPQHYTNHTQHELYSFHTLPDHETAYAVDPRIHHTSHSSSTHRSSGTPARSTDPHLSSAHRSSTPARTIDPHSSSAIRSSTPSRAVDPRNPSPGRSSIPSPTSPTYPGHNHPDASLRAQESAIKKKRRRADANQLKILNEVWERTAFPSTEERAELAKRLDMSPRSVQIWFQNKRQNMRQTSRGGSTATPHQPFAVSPTEDYSEEVPHYRFSPHVTSIDHHTGHTSRSSPANMATSSVHRRTRS</sequence>
<dbReference type="OrthoDB" id="6159439at2759"/>
<evidence type="ECO:0000313" key="8">
    <source>
        <dbReference type="EMBL" id="TFL02465.1"/>
    </source>
</evidence>
<accession>A0A5C3QKC0</accession>
<feature type="compositionally biased region" description="Low complexity" evidence="6">
    <location>
        <begin position="240"/>
        <end position="275"/>
    </location>
</feature>
<dbReference type="GO" id="GO:1990837">
    <property type="term" value="F:sequence-specific double-stranded DNA binding"/>
    <property type="evidence" value="ECO:0007669"/>
    <property type="project" value="TreeGrafter"/>
</dbReference>
<dbReference type="InterPro" id="IPR001356">
    <property type="entry name" value="HD"/>
</dbReference>
<dbReference type="Pfam" id="PF00046">
    <property type="entry name" value="Homeodomain"/>
    <property type="match status" value="1"/>
</dbReference>
<protein>
    <recommendedName>
        <fullName evidence="7">Homeobox domain-containing protein</fullName>
    </recommendedName>
</protein>
<organism evidence="8 9">
    <name type="scientific">Pterulicium gracile</name>
    <dbReference type="NCBI Taxonomy" id="1884261"/>
    <lineage>
        <taxon>Eukaryota</taxon>
        <taxon>Fungi</taxon>
        <taxon>Dikarya</taxon>
        <taxon>Basidiomycota</taxon>
        <taxon>Agaricomycotina</taxon>
        <taxon>Agaricomycetes</taxon>
        <taxon>Agaricomycetidae</taxon>
        <taxon>Agaricales</taxon>
        <taxon>Pleurotineae</taxon>
        <taxon>Pterulaceae</taxon>
        <taxon>Pterulicium</taxon>
    </lineage>
</organism>
<dbReference type="AlphaFoldDB" id="A0A5C3QKC0"/>